<evidence type="ECO:0000313" key="3">
    <source>
        <dbReference type="EMBL" id="CAA7405887.1"/>
    </source>
</evidence>
<organism evidence="3 4">
    <name type="scientific">Spirodela intermedia</name>
    <name type="common">Intermediate duckweed</name>
    <dbReference type="NCBI Taxonomy" id="51605"/>
    <lineage>
        <taxon>Eukaryota</taxon>
        <taxon>Viridiplantae</taxon>
        <taxon>Streptophyta</taxon>
        <taxon>Embryophyta</taxon>
        <taxon>Tracheophyta</taxon>
        <taxon>Spermatophyta</taxon>
        <taxon>Magnoliopsida</taxon>
        <taxon>Liliopsida</taxon>
        <taxon>Araceae</taxon>
        <taxon>Lemnoideae</taxon>
        <taxon>Spirodela</taxon>
    </lineage>
</organism>
<dbReference type="EMBL" id="LR743599">
    <property type="protein sequence ID" value="CAA2629707.1"/>
    <property type="molecule type" value="Genomic_DNA"/>
</dbReference>
<evidence type="ECO:0000313" key="4">
    <source>
        <dbReference type="Proteomes" id="UP000663760"/>
    </source>
</evidence>
<sequence>MALALVAVPCGDRLRPRWRGSQRRKGMAGCLVRRLGTWRARRLSCRIRTDAGMELALVPPGNGVGPIVGASTMDSDRTGADPGQATGRGSVVLWSRPGPDHISEFQILAHGL</sequence>
<protein>
    <submittedName>
        <fullName evidence="3">Uncharacterized protein</fullName>
    </submittedName>
</protein>
<reference evidence="3" key="1">
    <citation type="submission" date="2020-02" db="EMBL/GenBank/DDBJ databases">
        <authorList>
            <person name="Scholz U."/>
            <person name="Mascher M."/>
            <person name="Fiebig A."/>
        </authorList>
    </citation>
    <scope>NUCLEOTIDE SEQUENCE</scope>
</reference>
<evidence type="ECO:0000313" key="2">
    <source>
        <dbReference type="EMBL" id="CAA2629707.1"/>
    </source>
</evidence>
<dbReference type="AlphaFoldDB" id="A0A7I8L751"/>
<feature type="region of interest" description="Disordered" evidence="1">
    <location>
        <begin position="67"/>
        <end position="93"/>
    </location>
</feature>
<name>A0A7I8L751_SPIIN</name>
<evidence type="ECO:0000256" key="1">
    <source>
        <dbReference type="SAM" id="MobiDB-lite"/>
    </source>
</evidence>
<gene>
    <name evidence="2" type="ORF">SI7747_12015345</name>
    <name evidence="3" type="ORF">SI8410_12016565</name>
</gene>
<accession>A0A7I8L751</accession>
<dbReference type="EMBL" id="LR746275">
    <property type="protein sequence ID" value="CAA7405887.1"/>
    <property type="molecule type" value="Genomic_DNA"/>
</dbReference>
<keyword evidence="4" id="KW-1185">Reference proteome</keyword>
<dbReference type="Proteomes" id="UP000663760">
    <property type="component" value="Chromosome 12"/>
</dbReference>
<proteinExistence type="predicted"/>